<sequence>CSLTAYLVALIALIVRGENGGYGMDSSHTLEMYVVMAFLTRLAFWRHRANIVRLAHGKENKVFLGKSKKG</sequence>
<reference evidence="1" key="1">
    <citation type="journal article" date="2013" name="Environ. Microbiol.">
        <title>Microbiota from the distal guts of lean and obese adolescents exhibit partial functional redundancy besides clear differences in community structure.</title>
        <authorList>
            <person name="Ferrer M."/>
            <person name="Ruiz A."/>
            <person name="Lanza F."/>
            <person name="Haange S.B."/>
            <person name="Oberbach A."/>
            <person name="Till H."/>
            <person name="Bargiela R."/>
            <person name="Campoy C."/>
            <person name="Segura M.T."/>
            <person name="Richter M."/>
            <person name="von Bergen M."/>
            <person name="Seifert J."/>
            <person name="Suarez A."/>
        </authorList>
    </citation>
    <scope>NUCLEOTIDE SEQUENCE</scope>
</reference>
<accession>K1U8M6</accession>
<dbReference type="AlphaFoldDB" id="K1U8M6"/>
<dbReference type="GO" id="GO:0016746">
    <property type="term" value="F:acyltransferase activity"/>
    <property type="evidence" value="ECO:0007669"/>
    <property type="project" value="UniProtKB-KW"/>
</dbReference>
<protein>
    <submittedName>
        <fullName evidence="1">Acyl-phosphate glycerol-3-phosphate acyltransferase</fullName>
    </submittedName>
</protein>
<gene>
    <name evidence="1" type="ORF">LEA_00186</name>
</gene>
<proteinExistence type="predicted"/>
<name>K1U8M6_9ZZZZ</name>
<organism evidence="1">
    <name type="scientific">human gut metagenome</name>
    <dbReference type="NCBI Taxonomy" id="408170"/>
    <lineage>
        <taxon>unclassified sequences</taxon>
        <taxon>metagenomes</taxon>
        <taxon>organismal metagenomes</taxon>
    </lineage>
</organism>
<keyword evidence="1" id="KW-0808">Transferase</keyword>
<dbReference type="EMBL" id="AJWY01000133">
    <property type="protein sequence ID" value="EKC81592.1"/>
    <property type="molecule type" value="Genomic_DNA"/>
</dbReference>
<comment type="caution">
    <text evidence="1">The sequence shown here is derived from an EMBL/GenBank/DDBJ whole genome shotgun (WGS) entry which is preliminary data.</text>
</comment>
<keyword evidence="1" id="KW-0012">Acyltransferase</keyword>
<evidence type="ECO:0000313" key="1">
    <source>
        <dbReference type="EMBL" id="EKC81592.1"/>
    </source>
</evidence>
<feature type="non-terminal residue" evidence="1">
    <location>
        <position position="1"/>
    </location>
</feature>